<gene>
    <name evidence="1" type="ORF">Cni_G20008</name>
</gene>
<proteinExistence type="predicted"/>
<sequence>MGFLISSLRPSSLPLCSQVHDAAKAYGTSGPRARVSSFLLAYAAVVIDAAFTSYGLRIRPSEIVLLLYRSSPPPLRAFSLFSMDLS</sequence>
<evidence type="ECO:0000313" key="1">
    <source>
        <dbReference type="EMBL" id="WOL11246.1"/>
    </source>
</evidence>
<dbReference type="Proteomes" id="UP001327560">
    <property type="component" value="Chromosome 6"/>
</dbReference>
<evidence type="ECO:0000313" key="2">
    <source>
        <dbReference type="Proteomes" id="UP001327560"/>
    </source>
</evidence>
<dbReference type="EMBL" id="CP136895">
    <property type="protein sequence ID" value="WOL11246.1"/>
    <property type="molecule type" value="Genomic_DNA"/>
</dbReference>
<name>A0AAQ3KSF2_9LILI</name>
<protein>
    <submittedName>
        <fullName evidence="1">Uncharacterized protein</fullName>
    </submittedName>
</protein>
<reference evidence="1 2" key="1">
    <citation type="submission" date="2023-10" db="EMBL/GenBank/DDBJ databases">
        <title>Chromosome-scale genome assembly provides insights into flower coloration mechanisms of Canna indica.</title>
        <authorList>
            <person name="Li C."/>
        </authorList>
    </citation>
    <scope>NUCLEOTIDE SEQUENCE [LARGE SCALE GENOMIC DNA]</scope>
    <source>
        <tissue evidence="1">Flower</tissue>
    </source>
</reference>
<dbReference type="AlphaFoldDB" id="A0AAQ3KSF2"/>
<accession>A0AAQ3KSF2</accession>
<organism evidence="1 2">
    <name type="scientific">Canna indica</name>
    <name type="common">Indian-shot</name>
    <dbReference type="NCBI Taxonomy" id="4628"/>
    <lineage>
        <taxon>Eukaryota</taxon>
        <taxon>Viridiplantae</taxon>
        <taxon>Streptophyta</taxon>
        <taxon>Embryophyta</taxon>
        <taxon>Tracheophyta</taxon>
        <taxon>Spermatophyta</taxon>
        <taxon>Magnoliopsida</taxon>
        <taxon>Liliopsida</taxon>
        <taxon>Zingiberales</taxon>
        <taxon>Cannaceae</taxon>
        <taxon>Canna</taxon>
    </lineage>
</organism>
<keyword evidence="2" id="KW-1185">Reference proteome</keyword>